<dbReference type="GO" id="GO:0008237">
    <property type="term" value="F:metallopeptidase activity"/>
    <property type="evidence" value="ECO:0007669"/>
    <property type="project" value="InterPro"/>
</dbReference>
<dbReference type="AlphaFoldDB" id="A0A7S2QDY8"/>
<accession>A0A7S2QDY8</accession>
<proteinExistence type="predicted"/>
<evidence type="ECO:0000313" key="1">
    <source>
        <dbReference type="EMBL" id="CAD9639787.1"/>
    </source>
</evidence>
<dbReference type="EMBL" id="HBGW01090754">
    <property type="protein sequence ID" value="CAD9639787.1"/>
    <property type="molecule type" value="Transcribed_RNA"/>
</dbReference>
<protein>
    <submittedName>
        <fullName evidence="1">Uncharacterized protein</fullName>
    </submittedName>
</protein>
<dbReference type="Gene3D" id="3.40.390.10">
    <property type="entry name" value="Collagenase (Catalytic Domain)"/>
    <property type="match status" value="1"/>
</dbReference>
<gene>
    <name evidence="1" type="ORF">BRAN1462_LOCUS57609</name>
</gene>
<name>A0A7S2QDY8_9DINO</name>
<reference evidence="1" key="1">
    <citation type="submission" date="2021-01" db="EMBL/GenBank/DDBJ databases">
        <authorList>
            <person name="Corre E."/>
            <person name="Pelletier E."/>
            <person name="Niang G."/>
            <person name="Scheremetjew M."/>
            <person name="Finn R."/>
            <person name="Kale V."/>
            <person name="Holt S."/>
            <person name="Cochrane G."/>
            <person name="Meng A."/>
            <person name="Brown T."/>
            <person name="Cohen L."/>
        </authorList>
    </citation>
    <scope>NUCLEOTIDE SEQUENCE</scope>
    <source>
        <strain evidence="1">RCC3387</strain>
    </source>
</reference>
<dbReference type="InterPro" id="IPR024079">
    <property type="entry name" value="MetalloPept_cat_dom_sf"/>
</dbReference>
<sequence>MWESVQTFIHESSHLPEASTLDVLTCKEVSYFHVDTFLVGQHEAFKFDANMREQSMPFTVTDMVYVRVSGQDLFGMLNESISGNTAQIKNTTSDVYLLHPKRFSQDGAHVLVEAMPDGGDYPMPCYSMWGDLDLAYGEGVCQRLAKEHKYRSLLNADSFGYYIVDVAERFYRDLAKLGV</sequence>
<organism evidence="1">
    <name type="scientific">Zooxanthella nutricula</name>
    <dbReference type="NCBI Taxonomy" id="1333877"/>
    <lineage>
        <taxon>Eukaryota</taxon>
        <taxon>Sar</taxon>
        <taxon>Alveolata</taxon>
        <taxon>Dinophyceae</taxon>
        <taxon>Peridiniales</taxon>
        <taxon>Peridiniales incertae sedis</taxon>
        <taxon>Zooxanthella</taxon>
    </lineage>
</organism>